<keyword evidence="4" id="KW-0930">Antiviral protein</keyword>
<evidence type="ECO:0000256" key="5">
    <source>
        <dbReference type="ARBA" id="ARBA00022723"/>
    </source>
</evidence>
<keyword evidence="13 18" id="KW-0694">RNA-binding</keyword>
<comment type="similarity">
    <text evidence="17 18">Belongs to the helicase family. Dicer subfamily.</text>
</comment>
<dbReference type="GO" id="GO:0005524">
    <property type="term" value="F:ATP binding"/>
    <property type="evidence" value="ECO:0007669"/>
    <property type="project" value="UniProtKB-KW"/>
</dbReference>
<protein>
    <recommendedName>
        <fullName evidence="3">Dicer-like protein 1</fullName>
    </recommendedName>
</protein>
<dbReference type="Gene3D" id="3.40.50.300">
    <property type="entry name" value="P-loop containing nucleotide triphosphate hydrolases"/>
    <property type="match status" value="2"/>
</dbReference>
<dbReference type="Pfam" id="PF00636">
    <property type="entry name" value="Ribonuclease_3"/>
    <property type="match status" value="2"/>
</dbReference>
<evidence type="ECO:0000256" key="16">
    <source>
        <dbReference type="ARBA" id="ARBA00025403"/>
    </source>
</evidence>
<keyword evidence="8" id="KW-0378">Hydrolase</keyword>
<feature type="region of interest" description="Disordered" evidence="19">
    <location>
        <begin position="1"/>
        <end position="58"/>
    </location>
</feature>
<dbReference type="SMART" id="SM00490">
    <property type="entry name" value="HELICc"/>
    <property type="match status" value="1"/>
</dbReference>
<comment type="function">
    <text evidence="16">Dicer-like endonuclease involved in cleaving double-stranded RNA in the RNA interference (RNAi) pathway. Produces 21 to 25 bp dsRNAs (siRNAs) which target the selective destruction of homologous RNAs leading to sequence-specific suppression of gene expression, called post-transcriptional gene silencing (PTGS). Part of a broad host defense response against viral infection and transposons.</text>
</comment>
<keyword evidence="5" id="KW-0479">Metal-binding</keyword>
<keyword evidence="26" id="KW-1185">Reference proteome</keyword>
<evidence type="ECO:0000256" key="13">
    <source>
        <dbReference type="ARBA" id="ARBA00022884"/>
    </source>
</evidence>
<evidence type="ECO:0000256" key="19">
    <source>
        <dbReference type="SAM" id="MobiDB-lite"/>
    </source>
</evidence>
<comment type="cofactor">
    <cofactor evidence="2">
        <name>Mg(2+)</name>
        <dbReference type="ChEBI" id="CHEBI:18420"/>
    </cofactor>
</comment>
<proteinExistence type="inferred from homology"/>
<dbReference type="GO" id="GO:0046872">
    <property type="term" value="F:metal ion binding"/>
    <property type="evidence" value="ECO:0007669"/>
    <property type="project" value="UniProtKB-KW"/>
</dbReference>
<gene>
    <name evidence="25" type="ORF">CTHT_0032530</name>
</gene>
<dbReference type="SMART" id="SM00535">
    <property type="entry name" value="RIBOc"/>
    <property type="match status" value="2"/>
</dbReference>
<dbReference type="GO" id="GO:0003723">
    <property type="term" value="F:RNA binding"/>
    <property type="evidence" value="ECO:0007669"/>
    <property type="project" value="UniProtKB-UniRule"/>
</dbReference>
<evidence type="ECO:0000256" key="6">
    <source>
        <dbReference type="ARBA" id="ARBA00022737"/>
    </source>
</evidence>
<evidence type="ECO:0000256" key="17">
    <source>
        <dbReference type="ARBA" id="ARBA00035116"/>
    </source>
</evidence>
<evidence type="ECO:0000256" key="10">
    <source>
        <dbReference type="ARBA" id="ARBA00022833"/>
    </source>
</evidence>
<dbReference type="PROSITE" id="PS51194">
    <property type="entry name" value="HELICASE_CTER"/>
    <property type="match status" value="1"/>
</dbReference>
<dbReference type="InterPro" id="IPR001650">
    <property type="entry name" value="Helicase_C-like"/>
</dbReference>
<dbReference type="HOGENOM" id="CLU_000907_4_3_1"/>
<feature type="domain" description="Helicase ATP-binding" evidence="22">
    <location>
        <begin position="140"/>
        <end position="322"/>
    </location>
</feature>
<dbReference type="GO" id="GO:0050688">
    <property type="term" value="P:regulation of defense response to virus"/>
    <property type="evidence" value="ECO:0007669"/>
    <property type="project" value="UniProtKB-KW"/>
</dbReference>
<dbReference type="PROSITE" id="PS51327">
    <property type="entry name" value="DICER_DSRBF"/>
    <property type="match status" value="1"/>
</dbReference>
<keyword evidence="12" id="KW-0460">Magnesium</keyword>
<dbReference type="EMBL" id="GL988041">
    <property type="protein sequence ID" value="EGS21396.1"/>
    <property type="molecule type" value="Genomic_DNA"/>
</dbReference>
<name>G0S577_CHATD</name>
<evidence type="ECO:0000256" key="9">
    <source>
        <dbReference type="ARBA" id="ARBA00022806"/>
    </source>
</evidence>
<dbReference type="PANTHER" id="PTHR14950:SF62">
    <property type="entry name" value="DICER-LIKE PROTEIN 1"/>
    <property type="match status" value="1"/>
</dbReference>
<keyword evidence="14" id="KW-0051">Antiviral defense</keyword>
<dbReference type="InterPro" id="IPR056755">
    <property type="entry name" value="DSRM_2"/>
</dbReference>
<dbReference type="GO" id="GO:0004386">
    <property type="term" value="F:helicase activity"/>
    <property type="evidence" value="ECO:0007669"/>
    <property type="project" value="UniProtKB-KW"/>
</dbReference>
<comment type="cofactor">
    <cofactor evidence="1">
        <name>Mn(2+)</name>
        <dbReference type="ChEBI" id="CHEBI:29035"/>
    </cofactor>
</comment>
<dbReference type="Pfam" id="PF24995">
    <property type="entry name" value="DSRM_2"/>
    <property type="match status" value="1"/>
</dbReference>
<dbReference type="SUPFAM" id="SSF69065">
    <property type="entry name" value="RNase III domain-like"/>
    <property type="match status" value="2"/>
</dbReference>
<dbReference type="STRING" id="759272.G0S577"/>
<evidence type="ECO:0000256" key="15">
    <source>
        <dbReference type="ARBA" id="ARBA00023211"/>
    </source>
</evidence>
<evidence type="ECO:0000313" key="25">
    <source>
        <dbReference type="EMBL" id="EGS21396.1"/>
    </source>
</evidence>
<keyword evidence="11" id="KW-0067">ATP-binding</keyword>
<feature type="domain" description="RNase III" evidence="20">
    <location>
        <begin position="1282"/>
        <end position="1445"/>
    </location>
</feature>
<evidence type="ECO:0000256" key="4">
    <source>
        <dbReference type="ARBA" id="ARBA00022721"/>
    </source>
</evidence>
<dbReference type="InterPro" id="IPR038248">
    <property type="entry name" value="Dicer_dimer_sf"/>
</dbReference>
<evidence type="ECO:0000256" key="12">
    <source>
        <dbReference type="ARBA" id="ARBA00022842"/>
    </source>
</evidence>
<dbReference type="GO" id="GO:0005737">
    <property type="term" value="C:cytoplasm"/>
    <property type="evidence" value="ECO:0007669"/>
    <property type="project" value="TreeGrafter"/>
</dbReference>
<evidence type="ECO:0000256" key="2">
    <source>
        <dbReference type="ARBA" id="ARBA00001946"/>
    </source>
</evidence>
<dbReference type="InterPro" id="IPR036389">
    <property type="entry name" value="RNase_III_sf"/>
</dbReference>
<evidence type="ECO:0000256" key="3">
    <source>
        <dbReference type="ARBA" id="ARBA00020797"/>
    </source>
</evidence>
<evidence type="ECO:0000256" key="18">
    <source>
        <dbReference type="PROSITE-ProRule" id="PRU00657"/>
    </source>
</evidence>
<dbReference type="InterPro" id="IPR006935">
    <property type="entry name" value="Helicase/UvrB_N"/>
</dbReference>
<dbReference type="GO" id="GO:0004525">
    <property type="term" value="F:ribonuclease III activity"/>
    <property type="evidence" value="ECO:0007669"/>
    <property type="project" value="InterPro"/>
</dbReference>
<dbReference type="GO" id="GO:0003677">
    <property type="term" value="F:DNA binding"/>
    <property type="evidence" value="ECO:0007669"/>
    <property type="project" value="InterPro"/>
</dbReference>
<dbReference type="FunFam" id="3.30.160.380:FF:000004">
    <property type="entry name" value="Dicer-like protein 1"/>
    <property type="match status" value="1"/>
</dbReference>
<dbReference type="FunFam" id="1.10.1520.10:FF:000015">
    <property type="entry name" value="Dicer-like protein 1"/>
    <property type="match status" value="1"/>
</dbReference>
<dbReference type="GO" id="GO:0030422">
    <property type="term" value="P:siRNA processing"/>
    <property type="evidence" value="ECO:0007669"/>
    <property type="project" value="TreeGrafter"/>
</dbReference>
<dbReference type="InterPro" id="IPR005034">
    <property type="entry name" value="Dicer_dimerisation"/>
</dbReference>
<dbReference type="InterPro" id="IPR003100">
    <property type="entry name" value="PAZ_dom"/>
</dbReference>
<keyword evidence="6" id="KW-0677">Repeat</keyword>
<accession>G0S577</accession>
<dbReference type="PROSITE" id="PS51192">
    <property type="entry name" value="HELICASE_ATP_BIND_1"/>
    <property type="match status" value="1"/>
</dbReference>
<dbReference type="InterPro" id="IPR027417">
    <property type="entry name" value="P-loop_NTPase"/>
</dbReference>
<dbReference type="PROSITE" id="PS50821">
    <property type="entry name" value="PAZ"/>
    <property type="match status" value="1"/>
</dbReference>
<dbReference type="FunFam" id="3.40.50.300:FF:001669">
    <property type="entry name" value="Dicer-like protein 1"/>
    <property type="match status" value="1"/>
</dbReference>
<evidence type="ECO:0000256" key="8">
    <source>
        <dbReference type="ARBA" id="ARBA00022801"/>
    </source>
</evidence>
<evidence type="ECO:0000259" key="23">
    <source>
        <dbReference type="PROSITE" id="PS51194"/>
    </source>
</evidence>
<dbReference type="Pfam" id="PF04851">
    <property type="entry name" value="ResIII"/>
    <property type="match status" value="1"/>
</dbReference>
<evidence type="ECO:0000256" key="1">
    <source>
        <dbReference type="ARBA" id="ARBA00001936"/>
    </source>
</evidence>
<dbReference type="PANTHER" id="PTHR14950">
    <property type="entry name" value="DICER-RELATED"/>
    <property type="match status" value="1"/>
</dbReference>
<dbReference type="CDD" id="cd18034">
    <property type="entry name" value="DEXHc_dicer"/>
    <property type="match status" value="1"/>
</dbReference>
<dbReference type="Pfam" id="PF00271">
    <property type="entry name" value="Helicase_C"/>
    <property type="match status" value="1"/>
</dbReference>
<dbReference type="Gene3D" id="1.10.1520.10">
    <property type="entry name" value="Ribonuclease III domain"/>
    <property type="match status" value="2"/>
</dbReference>
<dbReference type="OrthoDB" id="416741at2759"/>
<dbReference type="GeneID" id="18257291"/>
<feature type="domain" description="Helicase C-terminal" evidence="23">
    <location>
        <begin position="460"/>
        <end position="631"/>
    </location>
</feature>
<dbReference type="PROSITE" id="PS00517">
    <property type="entry name" value="RNASE_3_1"/>
    <property type="match status" value="1"/>
</dbReference>
<dbReference type="CDD" id="cd00593">
    <property type="entry name" value="RIBOc"/>
    <property type="match status" value="2"/>
</dbReference>
<dbReference type="SUPFAM" id="SSF52540">
    <property type="entry name" value="P-loop containing nucleoside triphosphate hydrolases"/>
    <property type="match status" value="1"/>
</dbReference>
<organism evidence="26">
    <name type="scientific">Chaetomium thermophilum (strain DSM 1495 / CBS 144.50 / IMI 039719)</name>
    <name type="common">Thermochaetoides thermophila</name>
    <dbReference type="NCBI Taxonomy" id="759272"/>
    <lineage>
        <taxon>Eukaryota</taxon>
        <taxon>Fungi</taxon>
        <taxon>Dikarya</taxon>
        <taxon>Ascomycota</taxon>
        <taxon>Pezizomycotina</taxon>
        <taxon>Sordariomycetes</taxon>
        <taxon>Sordariomycetidae</taxon>
        <taxon>Sordariales</taxon>
        <taxon>Chaetomiaceae</taxon>
        <taxon>Thermochaetoides</taxon>
    </lineage>
</organism>
<dbReference type="OMA" id="TRKNHAY"/>
<evidence type="ECO:0000259" key="22">
    <source>
        <dbReference type="PROSITE" id="PS51192"/>
    </source>
</evidence>
<evidence type="ECO:0000259" key="24">
    <source>
        <dbReference type="PROSITE" id="PS51327"/>
    </source>
</evidence>
<keyword evidence="10" id="KW-0862">Zinc</keyword>
<reference evidence="25 26" key="1">
    <citation type="journal article" date="2011" name="Cell">
        <title>Insight into structure and assembly of the nuclear pore complex by utilizing the genome of a eukaryotic thermophile.</title>
        <authorList>
            <person name="Amlacher S."/>
            <person name="Sarges P."/>
            <person name="Flemming D."/>
            <person name="van Noort V."/>
            <person name="Kunze R."/>
            <person name="Devos D.P."/>
            <person name="Arumugam M."/>
            <person name="Bork P."/>
            <person name="Hurt E."/>
        </authorList>
    </citation>
    <scope>NUCLEOTIDE SEQUENCE [LARGE SCALE GENOMIC DNA]</scope>
    <source>
        <strain evidence="26">DSM 1495 / CBS 144.50 / IMI 039719</strain>
    </source>
</reference>
<keyword evidence="9" id="KW-0347">Helicase</keyword>
<dbReference type="KEGG" id="cthr:CTHT_0032530"/>
<evidence type="ECO:0000256" key="7">
    <source>
        <dbReference type="ARBA" id="ARBA00022741"/>
    </source>
</evidence>
<dbReference type="Proteomes" id="UP000008066">
    <property type="component" value="Unassembled WGS sequence"/>
</dbReference>
<dbReference type="GO" id="GO:0005634">
    <property type="term" value="C:nucleus"/>
    <property type="evidence" value="ECO:0007669"/>
    <property type="project" value="TreeGrafter"/>
</dbReference>
<dbReference type="InterPro" id="IPR000999">
    <property type="entry name" value="RNase_III_dom"/>
</dbReference>
<dbReference type="Pfam" id="PF03368">
    <property type="entry name" value="Dicer_dimer"/>
    <property type="match status" value="1"/>
</dbReference>
<evidence type="ECO:0000256" key="14">
    <source>
        <dbReference type="ARBA" id="ARBA00023118"/>
    </source>
</evidence>
<dbReference type="RefSeq" id="XP_006693692.1">
    <property type="nucleotide sequence ID" value="XM_006693629.1"/>
</dbReference>
<feature type="domain" description="RNase III" evidence="20">
    <location>
        <begin position="1076"/>
        <end position="1223"/>
    </location>
</feature>
<evidence type="ECO:0000256" key="11">
    <source>
        <dbReference type="ARBA" id="ARBA00022840"/>
    </source>
</evidence>
<sequence>MVHDAPITGMSSPQQSPSHKKSSDAGDTEVDGYAKGLNGTDTSTDPNSPPDFDPYADADLDVPEWAKNLKPASPAKKKKVSNRHRADNAAFDIWIEQNQHALTRSERRPVSDNDKSFQALVKGLGHQEIITSPRDYQLELFERAKEQNTIAVLDTGSGKTLIAALLLRWTLQNELENRAKGMSRRVAFFLVDKVALVLQQHAVLACNLDYPIDKFCGEMIEDVEEDKSFWDKTFAENMAIVCTADILYKCLAHSYIRMDEINLLVFDEAHHAKKNHTYARIIKDFYVDVEEDKRPRILGMTASPVDAQVDPKVAAAELEGLLHAQIATAADPAALQYTLTRLKAEEIVEFDRRPDNWETPLNQRLKMLVGQYEVFHKPFAFTETACAELGPWCADRYWQLFFREEDLARLEARCEMEILGVSAYRQDTREQVSRVRQAYDLVKNHEFGRPKLSTDSLSSKVIELVKVLRKQFEDPDQDPRCIVFVKQRNTASLLVDLLQQPEMHIEGLKSGMLVGSGRADAHWDNTKVSFRNQVRTIIKFRKGVLNCIFATSVAEEGLDIPDCNVIIRYDLNETLIQYIQSRGRARRHGSIYIHMVERGNPRHRRRLHENKANEDALRRFCEALPEDRKLTGNNFNMDYFLRKEMGQQQYIVPGTGAKLNYKQALVILANFVSSLPHPPETVLAPEYVICAVPGGFQCEVMLPPQSPVRSATGKVHPRKAMAKCSAAFELCLKLIKGKYLDAHLRPVFTKQLPAMRNARLAVSAKKKAEYQMRIKPEMWARRGEPKELYVTVLALENPGAVGRETMPLLLLTREPLPKLAKFTLFYGQGPDRTSQVRCVPVPGRIVLDEEGREAKALAGFTLRVFHDVFSKDFEARVGDLPYFIAPATKGHGEGFEIEEDVRGLVDWEVVFRVQEGDRIPYDVDAAGEYADEFFKGHFVVDPYDGSRKYFLRGRRHDMKATDTVPEGIVPPGHAWRGVSTRDILNYSLTKWKRSREKTTLNPQQPVVEAELMPLRRNLLDDNIGEDDLEPKQCFLVLEPLRISPLPAKTAMMAYSFPAIIHRIESNLIALDACRLVGLDIRPDLALEALTKDSDNTGEHDAEQISFQPGMGNNYERLEFLGDCFLKMATTIAIFTLIPDKEEFEYHVERMLLICNRNLFNNALEFKLEEYIRSMAFNRHSWYPNNLTLKSGKTIQPRRTHLLADKSIADVCEALIGAALLTGQDRAGSTAPEQGAFDLAIRAVSTLVKSPRHSMSSYSEYYSLYTPPAWQTAPCSSAQVDMAARFACRLGYTFRHPRLLRSAFQHPTYPSVYEHLPSYQRLEFLGDALLDMAIVEWLFARFPGADPQWLTEHKMAMVSNQFLGCLGFMLGFHKNIACCSPQVGKDLARYVAEMEEALLAAKEDAVRAGKTEDDWARDFWLNCSRPPKCLPDVVEAYVGAVFVDSGYNFGEVRAFLERHIRPFFEDMRLYDTFANNHPVTMLVAVMQGQFRCQEWRVLARELPAGPVAVALDGEDTTSGGEFGEGETRVVCAVRCHGQTLAHAVAASGRYGKVAAAKKALEVLRKMEVEEYRQEFGCTCAGEEGGNEEELEAHASAV</sequence>
<dbReference type="Gene3D" id="3.30.160.380">
    <property type="entry name" value="Dicer dimerisation domain"/>
    <property type="match status" value="1"/>
</dbReference>
<dbReference type="PROSITE" id="PS50142">
    <property type="entry name" value="RNASE_3_2"/>
    <property type="match status" value="2"/>
</dbReference>
<feature type="domain" description="PAZ" evidence="21">
    <location>
        <begin position="908"/>
        <end position="1044"/>
    </location>
</feature>
<dbReference type="SMART" id="SM00487">
    <property type="entry name" value="DEXDc"/>
    <property type="match status" value="1"/>
</dbReference>
<feature type="domain" description="Dicer dsRNA-binding fold" evidence="24">
    <location>
        <begin position="664"/>
        <end position="754"/>
    </location>
</feature>
<evidence type="ECO:0000313" key="26">
    <source>
        <dbReference type="Proteomes" id="UP000008066"/>
    </source>
</evidence>
<dbReference type="GO" id="GO:0051607">
    <property type="term" value="P:defense response to virus"/>
    <property type="evidence" value="ECO:0007669"/>
    <property type="project" value="UniProtKB-KW"/>
</dbReference>
<dbReference type="eggNOG" id="KOG0701">
    <property type="taxonomic scope" value="Eukaryota"/>
</dbReference>
<evidence type="ECO:0000259" key="21">
    <source>
        <dbReference type="PROSITE" id="PS50821"/>
    </source>
</evidence>
<keyword evidence="15" id="KW-0464">Manganese</keyword>
<keyword evidence="7" id="KW-0547">Nucleotide-binding</keyword>
<dbReference type="InterPro" id="IPR014001">
    <property type="entry name" value="Helicase_ATP-bd"/>
</dbReference>
<evidence type="ECO:0000259" key="20">
    <source>
        <dbReference type="PROSITE" id="PS50142"/>
    </source>
</evidence>